<protein>
    <submittedName>
        <fullName evidence="2">Uncharacterized protein</fullName>
    </submittedName>
</protein>
<comment type="caution">
    <text evidence="2">The sequence shown here is derived from an EMBL/GenBank/DDBJ whole genome shotgun (WGS) entry which is preliminary data.</text>
</comment>
<proteinExistence type="predicted"/>
<feature type="transmembrane region" description="Helical" evidence="1">
    <location>
        <begin position="211"/>
        <end position="229"/>
    </location>
</feature>
<dbReference type="EMBL" id="PRLP01000143">
    <property type="protein sequence ID" value="PPC74610.1"/>
    <property type="molecule type" value="Genomic_DNA"/>
</dbReference>
<evidence type="ECO:0000256" key="1">
    <source>
        <dbReference type="SAM" id="Phobius"/>
    </source>
</evidence>
<name>A0A2S5KIK8_9PROT</name>
<evidence type="ECO:0000313" key="2">
    <source>
        <dbReference type="EMBL" id="PPC74610.1"/>
    </source>
</evidence>
<dbReference type="Gene3D" id="1.25.40.10">
    <property type="entry name" value="Tetratricopeptide repeat domain"/>
    <property type="match status" value="1"/>
</dbReference>
<reference evidence="2 3" key="1">
    <citation type="submission" date="2018-02" db="EMBL/GenBank/DDBJ databases">
        <title>novel marine gammaproteobacteria from coastal saline agro ecosystem.</title>
        <authorList>
            <person name="Krishnan R."/>
            <person name="Ramesh Kumar N."/>
        </authorList>
    </citation>
    <scope>NUCLEOTIDE SEQUENCE [LARGE SCALE GENOMIC DNA]</scope>
    <source>
        <strain evidence="2 3">228</strain>
    </source>
</reference>
<evidence type="ECO:0000313" key="3">
    <source>
        <dbReference type="Proteomes" id="UP000238196"/>
    </source>
</evidence>
<sequence>MTLPGLQPLHSSSFLINAPSLLRTRTLSALHREIASLRRRAAEARLRGQLNEAISLLRQAQPLIRQSSMAYGPAVHAELALAMQQAGDLAGARLQLEESLAIADELCRGKHLSNSQDVQDFLQEHFLTSLYAHLSGVCREQGDITKSDEAEQLHLVHEQRYKSGLQRWQALRQQAMQAPSPSQFTSSVDREEHDPLWQEDEDFWERWQRQFLIVLTAIMLAIVALHFGLA</sequence>
<keyword evidence="1" id="KW-0812">Transmembrane</keyword>
<organism evidence="2 3">
    <name type="scientific">Proteobacteria bacterium 228</name>
    <dbReference type="NCBI Taxonomy" id="2083153"/>
    <lineage>
        <taxon>Bacteria</taxon>
        <taxon>Pseudomonadati</taxon>
        <taxon>Pseudomonadota</taxon>
    </lineage>
</organism>
<dbReference type="Proteomes" id="UP000238196">
    <property type="component" value="Unassembled WGS sequence"/>
</dbReference>
<accession>A0A2S5KIK8</accession>
<keyword evidence="1" id="KW-1133">Transmembrane helix</keyword>
<dbReference type="InterPro" id="IPR011990">
    <property type="entry name" value="TPR-like_helical_dom_sf"/>
</dbReference>
<gene>
    <name evidence="2" type="ORF">C4K68_25170</name>
</gene>
<keyword evidence="1" id="KW-0472">Membrane</keyword>
<dbReference type="AlphaFoldDB" id="A0A2S5KIK8"/>
<dbReference type="SUPFAM" id="SSF48452">
    <property type="entry name" value="TPR-like"/>
    <property type="match status" value="1"/>
</dbReference>